<name>A0A2U8I6V5_9GAMM</name>
<organism evidence="1 2">
    <name type="scientific">Candidatus Fukatsuia symbiotica</name>
    <dbReference type="NCBI Taxonomy" id="1878942"/>
    <lineage>
        <taxon>Bacteria</taxon>
        <taxon>Pseudomonadati</taxon>
        <taxon>Pseudomonadota</taxon>
        <taxon>Gammaproteobacteria</taxon>
        <taxon>Enterobacterales</taxon>
        <taxon>Yersiniaceae</taxon>
        <taxon>Candidatus Fukatsuia</taxon>
    </lineage>
</organism>
<evidence type="ECO:0000313" key="1">
    <source>
        <dbReference type="EMBL" id="AWK14882.1"/>
    </source>
</evidence>
<gene>
    <name evidence="1" type="ORF">CCS41_10995</name>
</gene>
<proteinExistence type="predicted"/>
<dbReference type="AlphaFoldDB" id="A0A2U8I6V5"/>
<evidence type="ECO:0000313" key="2">
    <source>
        <dbReference type="Proteomes" id="UP000261875"/>
    </source>
</evidence>
<keyword evidence="2" id="KW-1185">Reference proteome</keyword>
<sequence>MNFLLNYENAIKELLLLTTIPAQEEKVIEIIHKAGEYFHQSGKQYQKNDFSTYSRIGIYIQNKELAQAILSHFKWKILEYDIVNELIALQDLYGVAWCLELLKTWKKENKFYHHFTKN</sequence>
<reference evidence="1 2" key="1">
    <citation type="submission" date="2017-05" db="EMBL/GenBank/DDBJ databases">
        <title>Genome sequence of Candidatus Fukatsuia symbiotica and Candidatus Hamiltonella defensa from Acyrthosiphon pisum strain 5D.</title>
        <authorList>
            <person name="Patel V.A."/>
            <person name="Chevignon G."/>
            <person name="Russell J.A."/>
            <person name="Oliver K.M."/>
        </authorList>
    </citation>
    <scope>NUCLEOTIDE SEQUENCE [LARGE SCALE GENOMIC DNA]</scope>
    <source>
        <strain evidence="1 2">5D</strain>
    </source>
</reference>
<dbReference type="Proteomes" id="UP000261875">
    <property type="component" value="Chromosome"/>
</dbReference>
<dbReference type="KEGG" id="fsm:CCS41_10995"/>
<dbReference type="EMBL" id="CP021659">
    <property type="protein sequence ID" value="AWK14882.1"/>
    <property type="molecule type" value="Genomic_DNA"/>
</dbReference>
<accession>A0A2U8I6V5</accession>
<protein>
    <submittedName>
        <fullName evidence="1">Uncharacterized protein</fullName>
    </submittedName>
</protein>